<dbReference type="InterPro" id="IPR038063">
    <property type="entry name" value="Transpep_catalytic_dom"/>
</dbReference>
<dbReference type="EMBL" id="UOFP01000176">
    <property type="protein sequence ID" value="VAW87257.1"/>
    <property type="molecule type" value="Genomic_DNA"/>
</dbReference>
<gene>
    <name evidence="7" type="ORF">MNBD_GAMMA18-143</name>
</gene>
<dbReference type="CDD" id="cd16913">
    <property type="entry name" value="YkuD_like"/>
    <property type="match status" value="1"/>
</dbReference>
<comment type="pathway">
    <text evidence="1">Cell wall biogenesis; peptidoglycan biosynthesis.</text>
</comment>
<name>A0A3B0ZIW2_9ZZZZ</name>
<dbReference type="Pfam" id="PF03734">
    <property type="entry name" value="YkuD"/>
    <property type="match status" value="1"/>
</dbReference>
<reference evidence="7" key="1">
    <citation type="submission" date="2018-06" db="EMBL/GenBank/DDBJ databases">
        <authorList>
            <person name="Zhirakovskaya E."/>
        </authorList>
    </citation>
    <scope>NUCLEOTIDE SEQUENCE</scope>
</reference>
<evidence type="ECO:0000259" key="6">
    <source>
        <dbReference type="PROSITE" id="PS52029"/>
    </source>
</evidence>
<accession>A0A3B0ZIW2</accession>
<dbReference type="Gene3D" id="2.40.440.10">
    <property type="entry name" value="L,D-transpeptidase catalytic domain-like"/>
    <property type="match status" value="1"/>
</dbReference>
<feature type="domain" description="L,D-TPase catalytic" evidence="6">
    <location>
        <begin position="66"/>
        <end position="202"/>
    </location>
</feature>
<sequence>RFFRPAALSVACVEQLHSTPSALQDKKSGSSSDENETSTDPNKMRYFLLLFSLMILSVNIASHEVDYVIVYKSEKKMYLLSEGDRIKEYNVVFGANPKGHKQHEGDERTPEGKYILDYKKSDSSFYKAIHISYPNEADRRQARENGVSPGGQIMIHGQKNGQGSLSWLAQQFNWTDGCIAVTNAEMDEIWTLVKLGTPIEILP</sequence>
<dbReference type="PROSITE" id="PS52029">
    <property type="entry name" value="LD_TPASE"/>
    <property type="match status" value="1"/>
</dbReference>
<dbReference type="UniPathway" id="UPA00219"/>
<evidence type="ECO:0000256" key="3">
    <source>
        <dbReference type="ARBA" id="ARBA00022960"/>
    </source>
</evidence>
<organism evidence="7">
    <name type="scientific">hydrothermal vent metagenome</name>
    <dbReference type="NCBI Taxonomy" id="652676"/>
    <lineage>
        <taxon>unclassified sequences</taxon>
        <taxon>metagenomes</taxon>
        <taxon>ecological metagenomes</taxon>
    </lineage>
</organism>
<evidence type="ECO:0000256" key="2">
    <source>
        <dbReference type="ARBA" id="ARBA00022679"/>
    </source>
</evidence>
<keyword evidence="3" id="KW-0133">Cell shape</keyword>
<keyword evidence="4" id="KW-0573">Peptidoglycan synthesis</keyword>
<dbReference type="PANTHER" id="PTHR36699:SF1">
    <property type="entry name" value="L,D-TRANSPEPTIDASE YAFK-RELATED"/>
    <property type="match status" value="1"/>
</dbReference>
<protein>
    <submittedName>
        <fullName evidence="7">ErfK/YbiS/YcfS/YnhG family protein</fullName>
    </submittedName>
</protein>
<dbReference type="GO" id="GO:0008360">
    <property type="term" value="P:regulation of cell shape"/>
    <property type="evidence" value="ECO:0007669"/>
    <property type="project" value="UniProtKB-KW"/>
</dbReference>
<evidence type="ECO:0000313" key="7">
    <source>
        <dbReference type="EMBL" id="VAW87257.1"/>
    </source>
</evidence>
<dbReference type="GO" id="GO:0016740">
    <property type="term" value="F:transferase activity"/>
    <property type="evidence" value="ECO:0007669"/>
    <property type="project" value="UniProtKB-KW"/>
</dbReference>
<dbReference type="InterPro" id="IPR005490">
    <property type="entry name" value="LD_TPept_cat_dom"/>
</dbReference>
<dbReference type="AlphaFoldDB" id="A0A3B0ZIW2"/>
<proteinExistence type="predicted"/>
<keyword evidence="2" id="KW-0808">Transferase</keyword>
<keyword evidence="5" id="KW-0961">Cell wall biogenesis/degradation</keyword>
<evidence type="ECO:0000256" key="5">
    <source>
        <dbReference type="ARBA" id="ARBA00023316"/>
    </source>
</evidence>
<dbReference type="GO" id="GO:0071555">
    <property type="term" value="P:cell wall organization"/>
    <property type="evidence" value="ECO:0007669"/>
    <property type="project" value="UniProtKB-KW"/>
</dbReference>
<dbReference type="SUPFAM" id="SSF141523">
    <property type="entry name" value="L,D-transpeptidase catalytic domain-like"/>
    <property type="match status" value="1"/>
</dbReference>
<evidence type="ECO:0000256" key="4">
    <source>
        <dbReference type="ARBA" id="ARBA00022984"/>
    </source>
</evidence>
<dbReference type="GO" id="GO:0009252">
    <property type="term" value="P:peptidoglycan biosynthetic process"/>
    <property type="evidence" value="ECO:0007669"/>
    <property type="project" value="UniProtKB-UniPathway"/>
</dbReference>
<feature type="non-terminal residue" evidence="7">
    <location>
        <position position="1"/>
    </location>
</feature>
<dbReference type="PANTHER" id="PTHR36699">
    <property type="entry name" value="LD-TRANSPEPTIDASE"/>
    <property type="match status" value="1"/>
</dbReference>
<evidence type="ECO:0000256" key="1">
    <source>
        <dbReference type="ARBA" id="ARBA00004752"/>
    </source>
</evidence>